<dbReference type="InterPro" id="IPR002902">
    <property type="entry name" value="GNK2"/>
</dbReference>
<evidence type="ECO:0000313" key="7">
    <source>
        <dbReference type="EMBL" id="PON92194.1"/>
    </source>
</evidence>
<comment type="similarity">
    <text evidence="5">Belongs to the cysteine-rich repeat secretory protein family.</text>
</comment>
<keyword evidence="2" id="KW-0964">Secreted</keyword>
<dbReference type="Pfam" id="PF01657">
    <property type="entry name" value="Stress-antifung"/>
    <property type="match status" value="1"/>
</dbReference>
<dbReference type="PANTHER" id="PTHR32411:SF43">
    <property type="entry name" value="CYSTEINE-RICH REPEAT SECRETORY PROTEIN 38"/>
    <property type="match status" value="1"/>
</dbReference>
<evidence type="ECO:0000259" key="6">
    <source>
        <dbReference type="PROSITE" id="PS51473"/>
    </source>
</evidence>
<keyword evidence="4" id="KW-0677">Repeat</keyword>
<dbReference type="AlphaFoldDB" id="A0A2P5F332"/>
<accession>A0A2P5F332</accession>
<dbReference type="OrthoDB" id="1468518at2759"/>
<dbReference type="InParanoid" id="A0A2P5F332"/>
<dbReference type="PROSITE" id="PS51473">
    <property type="entry name" value="GNK2"/>
    <property type="match status" value="1"/>
</dbReference>
<dbReference type="EMBL" id="JXTC01000068">
    <property type="protein sequence ID" value="PON92194.1"/>
    <property type="molecule type" value="Genomic_DNA"/>
</dbReference>
<feature type="domain" description="Gnk2-homologous" evidence="6">
    <location>
        <begin position="12"/>
        <end position="120"/>
    </location>
</feature>
<keyword evidence="8" id="KW-1185">Reference proteome</keyword>
<protein>
    <submittedName>
        <fullName evidence="7">Gnk2-like domain containing protein</fullName>
    </submittedName>
</protein>
<gene>
    <name evidence="7" type="ORF">TorRG33x02_120130</name>
</gene>
<evidence type="ECO:0000313" key="8">
    <source>
        <dbReference type="Proteomes" id="UP000237000"/>
    </source>
</evidence>
<dbReference type="FunFam" id="3.30.430.20:FF:000002">
    <property type="entry name" value="Cysteine-rich receptor-like protein kinase 10"/>
    <property type="match status" value="1"/>
</dbReference>
<evidence type="ECO:0000256" key="4">
    <source>
        <dbReference type="ARBA" id="ARBA00022737"/>
    </source>
</evidence>
<evidence type="ECO:0000256" key="2">
    <source>
        <dbReference type="ARBA" id="ARBA00022525"/>
    </source>
</evidence>
<keyword evidence="3" id="KW-0732">Signal</keyword>
<comment type="caution">
    <text evidence="7">The sequence shown here is derived from an EMBL/GenBank/DDBJ whole genome shotgun (WGS) entry which is preliminary data.</text>
</comment>
<organism evidence="7 8">
    <name type="scientific">Trema orientale</name>
    <name type="common">Charcoal tree</name>
    <name type="synonym">Celtis orientalis</name>
    <dbReference type="NCBI Taxonomy" id="63057"/>
    <lineage>
        <taxon>Eukaryota</taxon>
        <taxon>Viridiplantae</taxon>
        <taxon>Streptophyta</taxon>
        <taxon>Embryophyta</taxon>
        <taxon>Tracheophyta</taxon>
        <taxon>Spermatophyta</taxon>
        <taxon>Magnoliopsida</taxon>
        <taxon>eudicotyledons</taxon>
        <taxon>Gunneridae</taxon>
        <taxon>Pentapetalae</taxon>
        <taxon>rosids</taxon>
        <taxon>fabids</taxon>
        <taxon>Rosales</taxon>
        <taxon>Cannabaceae</taxon>
        <taxon>Trema</taxon>
    </lineage>
</organism>
<dbReference type="Proteomes" id="UP000237000">
    <property type="component" value="Unassembled WGS sequence"/>
</dbReference>
<evidence type="ECO:0000256" key="5">
    <source>
        <dbReference type="ARBA" id="ARBA00038515"/>
    </source>
</evidence>
<comment type="subcellular location">
    <subcellularLocation>
        <location evidence="1">Secreted</location>
    </subcellularLocation>
</comment>
<sequence length="153" mass="17014">MGITRRTGRDQYPNDYVLGCANNVPNPARFDRLVAETVRKAAAEAAGGGPGEKKFATREANFSEFQKLYSLVQCTPDISRMDCLNCLNTAIAQLPICCGGKDRVTYLYPSWYLRYDKYQFYNNTTVPTSPPIASPAGQALSQVDCWSLRICQP</sequence>
<dbReference type="InterPro" id="IPR050581">
    <property type="entry name" value="CRR_secretory_protein"/>
</dbReference>
<dbReference type="Gene3D" id="3.30.430.20">
    <property type="entry name" value="Gnk2 domain, C-X8-C-X2-C motif"/>
    <property type="match status" value="1"/>
</dbReference>
<dbReference type="InterPro" id="IPR038408">
    <property type="entry name" value="GNK2_sf"/>
</dbReference>
<proteinExistence type="inferred from homology"/>
<dbReference type="GO" id="GO:0005576">
    <property type="term" value="C:extracellular region"/>
    <property type="evidence" value="ECO:0007669"/>
    <property type="project" value="UniProtKB-SubCell"/>
</dbReference>
<evidence type="ECO:0000256" key="3">
    <source>
        <dbReference type="ARBA" id="ARBA00022729"/>
    </source>
</evidence>
<dbReference type="STRING" id="63057.A0A2P5F332"/>
<name>A0A2P5F332_TREOI</name>
<evidence type="ECO:0000256" key="1">
    <source>
        <dbReference type="ARBA" id="ARBA00004613"/>
    </source>
</evidence>
<reference evidence="8" key="1">
    <citation type="submission" date="2016-06" db="EMBL/GenBank/DDBJ databases">
        <title>Parallel loss of symbiosis genes in relatives of nitrogen-fixing non-legume Parasponia.</title>
        <authorList>
            <person name="Van Velzen R."/>
            <person name="Holmer R."/>
            <person name="Bu F."/>
            <person name="Rutten L."/>
            <person name="Van Zeijl A."/>
            <person name="Liu W."/>
            <person name="Santuari L."/>
            <person name="Cao Q."/>
            <person name="Sharma T."/>
            <person name="Shen D."/>
            <person name="Roswanjaya Y."/>
            <person name="Wardhani T."/>
            <person name="Kalhor M.S."/>
            <person name="Jansen J."/>
            <person name="Van den Hoogen J."/>
            <person name="Gungor B."/>
            <person name="Hartog M."/>
            <person name="Hontelez J."/>
            <person name="Verver J."/>
            <person name="Yang W.-C."/>
            <person name="Schijlen E."/>
            <person name="Repin R."/>
            <person name="Schilthuizen M."/>
            <person name="Schranz E."/>
            <person name="Heidstra R."/>
            <person name="Miyata K."/>
            <person name="Fedorova E."/>
            <person name="Kohlen W."/>
            <person name="Bisseling T."/>
            <person name="Smit S."/>
            <person name="Geurts R."/>
        </authorList>
    </citation>
    <scope>NUCLEOTIDE SEQUENCE [LARGE SCALE GENOMIC DNA]</scope>
    <source>
        <strain evidence="8">cv. RG33-2</strain>
    </source>
</reference>
<dbReference type="PANTHER" id="PTHR32411">
    <property type="entry name" value="CYSTEINE-RICH REPEAT SECRETORY PROTEIN 38-RELATED"/>
    <property type="match status" value="1"/>
</dbReference>
<dbReference type="CDD" id="cd23509">
    <property type="entry name" value="Gnk2-like"/>
    <property type="match status" value="1"/>
</dbReference>